<feature type="region of interest" description="Disordered" evidence="1">
    <location>
        <begin position="1"/>
        <end position="44"/>
    </location>
</feature>
<sequence>MTRSTSGMSGWGRRRAKLSSVTCSGGTPSRISDLAASTMSRRPPWTAVSAARCPSVRGRDRCAAHLPFPSMTHAT</sequence>
<proteinExistence type="predicted"/>
<accession>A0ABZ1T2A1</accession>
<evidence type="ECO:0000256" key="1">
    <source>
        <dbReference type="SAM" id="MobiDB-lite"/>
    </source>
</evidence>
<organism evidence="2 3">
    <name type="scientific">Microbispora hainanensis</name>
    <dbReference type="NCBI Taxonomy" id="568844"/>
    <lineage>
        <taxon>Bacteria</taxon>
        <taxon>Bacillati</taxon>
        <taxon>Actinomycetota</taxon>
        <taxon>Actinomycetes</taxon>
        <taxon>Streptosporangiales</taxon>
        <taxon>Streptosporangiaceae</taxon>
        <taxon>Microbispora</taxon>
    </lineage>
</organism>
<keyword evidence="3" id="KW-1185">Reference proteome</keyword>
<name>A0ABZ1T2A1_9ACTN</name>
<evidence type="ECO:0000313" key="2">
    <source>
        <dbReference type="EMBL" id="WUP79410.1"/>
    </source>
</evidence>
<dbReference type="EMBL" id="CP108085">
    <property type="protein sequence ID" value="WUP79410.1"/>
    <property type="molecule type" value="Genomic_DNA"/>
</dbReference>
<feature type="compositionally biased region" description="Polar residues" evidence="1">
    <location>
        <begin position="19"/>
        <end position="40"/>
    </location>
</feature>
<evidence type="ECO:0000313" key="3">
    <source>
        <dbReference type="Proteomes" id="UP001432011"/>
    </source>
</evidence>
<protein>
    <submittedName>
        <fullName evidence="2">Uncharacterized protein</fullName>
    </submittedName>
</protein>
<reference evidence="2" key="1">
    <citation type="submission" date="2022-10" db="EMBL/GenBank/DDBJ databases">
        <title>The complete genomes of actinobacterial strains from the NBC collection.</title>
        <authorList>
            <person name="Joergensen T.S."/>
            <person name="Alvarez Arevalo M."/>
            <person name="Sterndorff E.B."/>
            <person name="Faurdal D."/>
            <person name="Vuksanovic O."/>
            <person name="Mourched A.-S."/>
            <person name="Charusanti P."/>
            <person name="Shaw S."/>
            <person name="Blin K."/>
            <person name="Weber T."/>
        </authorList>
    </citation>
    <scope>NUCLEOTIDE SEQUENCE</scope>
    <source>
        <strain evidence="2">NBC_00254</strain>
    </source>
</reference>
<dbReference type="Proteomes" id="UP001432011">
    <property type="component" value="Chromosome"/>
</dbReference>
<gene>
    <name evidence="2" type="ORF">OG913_08980</name>
</gene>